<evidence type="ECO:0000313" key="2">
    <source>
        <dbReference type="EMBL" id="SVB30624.1"/>
    </source>
</evidence>
<dbReference type="InterPro" id="IPR008965">
    <property type="entry name" value="CBM2/CBM3_carb-bd_dom_sf"/>
</dbReference>
<dbReference type="InterPro" id="IPR002102">
    <property type="entry name" value="Cohesin_dom"/>
</dbReference>
<sequence>MVFSPSSVNTSVGGNAIFRVYVQEVTGVAGIHAKIQYDNTKLNVSTVSPGTFFNSTQAPIFIYEDNAGVLDIFTFYMGSDKTKDGTGDVAVITFTTTLAGQSQVQFTAESELLDPQDVPIEIRGLGTGVVNAQ</sequence>
<dbReference type="GO" id="GO:0030246">
    <property type="term" value="F:carbohydrate binding"/>
    <property type="evidence" value="ECO:0007669"/>
    <property type="project" value="InterPro"/>
</dbReference>
<dbReference type="CDD" id="cd08547">
    <property type="entry name" value="Type_II_cohesin"/>
    <property type="match status" value="1"/>
</dbReference>
<dbReference type="Gene3D" id="2.60.40.680">
    <property type="match status" value="1"/>
</dbReference>
<proteinExistence type="predicted"/>
<evidence type="ECO:0000259" key="1">
    <source>
        <dbReference type="Pfam" id="PF00963"/>
    </source>
</evidence>
<dbReference type="EMBL" id="UINC01036521">
    <property type="protein sequence ID" value="SVB30624.1"/>
    <property type="molecule type" value="Genomic_DNA"/>
</dbReference>
<protein>
    <recommendedName>
        <fullName evidence="1">Cohesin domain-containing protein</fullName>
    </recommendedName>
</protein>
<dbReference type="Pfam" id="PF00963">
    <property type="entry name" value="Cohesin"/>
    <property type="match status" value="1"/>
</dbReference>
<dbReference type="SUPFAM" id="SSF49384">
    <property type="entry name" value="Carbohydrate-binding domain"/>
    <property type="match status" value="1"/>
</dbReference>
<gene>
    <name evidence="2" type="ORF">METZ01_LOCUS183478</name>
</gene>
<reference evidence="2" key="1">
    <citation type="submission" date="2018-05" db="EMBL/GenBank/DDBJ databases">
        <authorList>
            <person name="Lanie J.A."/>
            <person name="Ng W.-L."/>
            <person name="Kazmierczak K.M."/>
            <person name="Andrzejewski T.M."/>
            <person name="Davidsen T.M."/>
            <person name="Wayne K.J."/>
            <person name="Tettelin H."/>
            <person name="Glass J.I."/>
            <person name="Rusch D."/>
            <person name="Podicherti R."/>
            <person name="Tsui H.-C.T."/>
            <person name="Winkler M.E."/>
        </authorList>
    </citation>
    <scope>NUCLEOTIDE SEQUENCE</scope>
</reference>
<name>A0A382CXT9_9ZZZZ</name>
<dbReference type="GO" id="GO:0000272">
    <property type="term" value="P:polysaccharide catabolic process"/>
    <property type="evidence" value="ECO:0007669"/>
    <property type="project" value="InterPro"/>
</dbReference>
<organism evidence="2">
    <name type="scientific">marine metagenome</name>
    <dbReference type="NCBI Taxonomy" id="408172"/>
    <lineage>
        <taxon>unclassified sequences</taxon>
        <taxon>metagenomes</taxon>
        <taxon>ecological metagenomes</taxon>
    </lineage>
</organism>
<accession>A0A382CXT9</accession>
<feature type="domain" description="Cohesin" evidence="1">
    <location>
        <begin position="4"/>
        <end position="100"/>
    </location>
</feature>
<dbReference type="AlphaFoldDB" id="A0A382CXT9"/>